<dbReference type="SUPFAM" id="SSF56300">
    <property type="entry name" value="Metallo-dependent phosphatases"/>
    <property type="match status" value="1"/>
</dbReference>
<feature type="disulfide bond" evidence="13">
    <location>
        <begin position="388"/>
        <end position="436"/>
    </location>
</feature>
<dbReference type="Pfam" id="PF00149">
    <property type="entry name" value="Metallophos"/>
    <property type="match status" value="1"/>
</dbReference>
<dbReference type="GO" id="GO:0006685">
    <property type="term" value="P:sphingomyelin catabolic process"/>
    <property type="evidence" value="ECO:0007669"/>
    <property type="project" value="UniProtKB-UniRule"/>
</dbReference>
<evidence type="ECO:0000256" key="11">
    <source>
        <dbReference type="PIRNR" id="PIRNR000948"/>
    </source>
</evidence>
<dbReference type="InterPro" id="IPR041805">
    <property type="entry name" value="ASMase/PPN1_MPP"/>
</dbReference>
<feature type="binding site" evidence="12">
    <location>
        <position position="281"/>
    </location>
    <ligand>
        <name>Zn(2+)</name>
        <dbReference type="ChEBI" id="CHEBI:29105"/>
        <label>1</label>
    </ligand>
</feature>
<dbReference type="AlphaFoldDB" id="A0AAD1X6W5"/>
<dbReference type="GO" id="GO:0016798">
    <property type="term" value="F:hydrolase activity, acting on glycosyl bonds"/>
    <property type="evidence" value="ECO:0007669"/>
    <property type="project" value="UniProtKB-KW"/>
</dbReference>
<feature type="disulfide bond" evidence="13">
    <location>
        <begin position="224"/>
        <end position="229"/>
    </location>
</feature>
<evidence type="ECO:0000256" key="13">
    <source>
        <dbReference type="PIRSR" id="PIRSR000948-2"/>
    </source>
</evidence>
<dbReference type="Gene3D" id="3.60.21.10">
    <property type="match status" value="1"/>
</dbReference>
<dbReference type="PANTHER" id="PTHR10340">
    <property type="entry name" value="SPHINGOMYELIN PHOSPHODIESTERASE"/>
    <property type="match status" value="1"/>
</dbReference>
<comment type="cofactor">
    <cofactor evidence="12">
        <name>Zn(2+)</name>
        <dbReference type="ChEBI" id="CHEBI:29105"/>
    </cofactor>
    <text evidence="12">Binds 2 Zn(2+) ions per subunit.</text>
</comment>
<dbReference type="EMBL" id="CAMPGE010002238">
    <property type="protein sequence ID" value="CAI2361037.1"/>
    <property type="molecule type" value="Genomic_DNA"/>
</dbReference>
<sequence>MKALLYICILLLLRPAFANMAPLKTQIDILVQENPIVTNLAQAIDGYAKDLATRRNQAKDGYSLFGKERELGFIWQNKLTCSTCRYVTDWFDDIIVFKPFRYTFEKGISLLCTAFVDYRVCSGAVEAMAEVILPQLASGIFGPEYGCSRMLGFCSDPNFKTLDPQDYIDRVLSDKPEIISDNDYINKKYEMISQDPKERKTVSILHITDVHLDFDYTEGMNAKCNEPLCCREINGPPKHPENAAGKYGDYNCDLPPIVAEMMIEYVKELPDQPDFIFWTGDNIAHDIWNQSSHKNAEYTIQMTNWLQKHYADIPVFTTPGNHEFYPVNVMTFDEVDPLFEMLGGVWRNWLDDQAYESFINYGFYSMPLKGIAEDWNGFRVMVLNTGVCNNMNWYLLTQLNDPLQHLEWIEDTLRQAEENNEKVYIISHVFPGGADCLYEWSVRYRAIVERYQHVILHHFVGHDHVEFFNIITDTKNQDDIGMMQAPGGVTTFTDDNPAFKIYEIDYETGLPVRGHKHFFNITEANLGNPRWQYDFEQTEEYAMADLSPRSFRDLTERFLTEEGTATKYFKNKYTRSDTLGKGDCETEKCKKEMACKTGNFIHFEERDCLGEKRIDYIHDFTDSLFETMFDPWVIAQ</sequence>
<proteinExistence type="inferred from homology"/>
<evidence type="ECO:0000256" key="2">
    <source>
        <dbReference type="ARBA" id="ARBA00008234"/>
    </source>
</evidence>
<feature type="binding site" evidence="12">
    <location>
        <position position="281"/>
    </location>
    <ligand>
        <name>Zn(2+)</name>
        <dbReference type="ChEBI" id="CHEBI:29105"/>
        <label>2</label>
    </ligand>
</feature>
<dbReference type="GO" id="GO:0046872">
    <property type="term" value="F:metal ion binding"/>
    <property type="evidence" value="ECO:0007669"/>
    <property type="project" value="UniProtKB-KW"/>
</dbReference>
<comment type="subcellular location">
    <subcellularLocation>
        <location evidence="1">Secreted</location>
    </subcellularLocation>
</comment>
<dbReference type="GO" id="GO:0005576">
    <property type="term" value="C:extracellular region"/>
    <property type="evidence" value="ECO:0007669"/>
    <property type="project" value="UniProtKB-SubCell"/>
</dbReference>
<comment type="similarity">
    <text evidence="2 11">Belongs to the acid sphingomyelinase family.</text>
</comment>
<evidence type="ECO:0000259" key="15">
    <source>
        <dbReference type="PROSITE" id="PS50015"/>
    </source>
</evidence>
<dbReference type="GO" id="GO:0004767">
    <property type="term" value="F:sphingomyelin phosphodiesterase activity"/>
    <property type="evidence" value="ECO:0007669"/>
    <property type="project" value="UniProtKB-UniRule"/>
</dbReference>
<dbReference type="SUPFAM" id="SSF47862">
    <property type="entry name" value="Saposin"/>
    <property type="match status" value="1"/>
</dbReference>
<dbReference type="PANTHER" id="PTHR10340:SF57">
    <property type="entry name" value="METALLOPHOS DOMAIN-CONTAINING PROTEIN"/>
    <property type="match status" value="1"/>
</dbReference>
<dbReference type="Pfam" id="PF19272">
    <property type="entry name" value="ASMase_C"/>
    <property type="match status" value="1"/>
</dbReference>
<dbReference type="InterPro" id="IPR011160">
    <property type="entry name" value="Sphingomy_PDE"/>
</dbReference>
<name>A0AAD1X6W5_EUPCR</name>
<feature type="binding site" evidence="12">
    <location>
        <position position="321"/>
    </location>
    <ligand>
        <name>Zn(2+)</name>
        <dbReference type="ChEBI" id="CHEBI:29105"/>
        <label>2</label>
    </ligand>
</feature>
<feature type="binding site" evidence="12">
    <location>
        <position position="464"/>
    </location>
    <ligand>
        <name>Zn(2+)</name>
        <dbReference type="ChEBI" id="CHEBI:29105"/>
        <label>1</label>
    </ligand>
</feature>
<accession>A0AAD1X6W5</accession>
<evidence type="ECO:0000313" key="17">
    <source>
        <dbReference type="Proteomes" id="UP001295684"/>
    </source>
</evidence>
<dbReference type="InterPro" id="IPR029052">
    <property type="entry name" value="Metallo-depent_PP-like"/>
</dbReference>
<feature type="chain" id="PRO_5041914182" description="Sphingomyelin phosphodiesterase" evidence="14">
    <location>
        <begin position="19"/>
        <end position="636"/>
    </location>
</feature>
<dbReference type="InterPro" id="IPR004843">
    <property type="entry name" value="Calcineurin-like_PHP"/>
</dbReference>
<keyword evidence="5 14" id="KW-0732">Signal</keyword>
<keyword evidence="10 11" id="KW-0326">Glycosidase</keyword>
<keyword evidence="8 13" id="KW-1015">Disulfide bond</keyword>
<feature type="disulfide bond" evidence="13">
    <location>
        <begin position="230"/>
        <end position="252"/>
    </location>
</feature>
<comment type="function">
    <text evidence="11">Converts sphingomyelin to ceramide.</text>
</comment>
<feature type="disulfide bond" evidence="13">
    <location>
        <begin position="584"/>
        <end position="589"/>
    </location>
</feature>
<feature type="binding site" evidence="12">
    <location>
        <position position="428"/>
    </location>
    <ligand>
        <name>Zn(2+)</name>
        <dbReference type="ChEBI" id="CHEBI:29105"/>
        <label>2</label>
    </ligand>
</feature>
<evidence type="ECO:0000256" key="14">
    <source>
        <dbReference type="SAM" id="SignalP"/>
    </source>
</evidence>
<dbReference type="PIRSF" id="PIRSF000948">
    <property type="entry name" value="Sphingomy_PDE"/>
    <property type="match status" value="1"/>
</dbReference>
<feature type="disulfide bond" evidence="13">
    <location>
        <begin position="84"/>
        <end position="147"/>
    </location>
</feature>
<gene>
    <name evidence="16" type="ORF">ECRASSUSDP1_LOCUS2346</name>
</gene>
<keyword evidence="17" id="KW-1185">Reference proteome</keyword>
<dbReference type="InterPro" id="IPR045473">
    <property type="entry name" value="ASM_C"/>
</dbReference>
<evidence type="ECO:0000256" key="7">
    <source>
        <dbReference type="ARBA" id="ARBA00022833"/>
    </source>
</evidence>
<feature type="signal peptide" evidence="14">
    <location>
        <begin position="1"/>
        <end position="18"/>
    </location>
</feature>
<keyword evidence="4 12" id="KW-0479">Metal-binding</keyword>
<feature type="binding site" evidence="12">
    <location>
        <position position="211"/>
    </location>
    <ligand>
        <name>Zn(2+)</name>
        <dbReference type="ChEBI" id="CHEBI:29105"/>
        <label>1</label>
    </ligand>
</feature>
<dbReference type="PROSITE" id="PS50015">
    <property type="entry name" value="SAP_B"/>
    <property type="match status" value="1"/>
</dbReference>
<feature type="binding site" evidence="12">
    <location>
        <position position="209"/>
    </location>
    <ligand>
        <name>Zn(2+)</name>
        <dbReference type="ChEBI" id="CHEBI:29105"/>
        <label>1</label>
    </ligand>
</feature>
<protein>
    <recommendedName>
        <fullName evidence="11">Sphingomyelin phosphodiesterase</fullName>
    </recommendedName>
</protein>
<comment type="caution">
    <text evidence="16">The sequence shown here is derived from an EMBL/GenBank/DDBJ whole genome shotgun (WGS) entry which is preliminary data.</text>
</comment>
<organism evidence="16 17">
    <name type="scientific">Euplotes crassus</name>
    <dbReference type="NCBI Taxonomy" id="5936"/>
    <lineage>
        <taxon>Eukaryota</taxon>
        <taxon>Sar</taxon>
        <taxon>Alveolata</taxon>
        <taxon>Ciliophora</taxon>
        <taxon>Intramacronucleata</taxon>
        <taxon>Spirotrichea</taxon>
        <taxon>Hypotrichia</taxon>
        <taxon>Euplotida</taxon>
        <taxon>Euplotidae</taxon>
        <taxon>Moneuplotes</taxon>
    </lineage>
</organism>
<evidence type="ECO:0000256" key="8">
    <source>
        <dbReference type="ARBA" id="ARBA00023157"/>
    </source>
</evidence>
<evidence type="ECO:0000313" key="16">
    <source>
        <dbReference type="EMBL" id="CAI2361037.1"/>
    </source>
</evidence>
<feature type="domain" description="Saposin B-type" evidence="15">
    <location>
        <begin position="77"/>
        <end position="158"/>
    </location>
</feature>
<dbReference type="GO" id="GO:0046513">
    <property type="term" value="P:ceramide biosynthetic process"/>
    <property type="evidence" value="ECO:0007669"/>
    <property type="project" value="UniProtKB-ARBA"/>
</dbReference>
<evidence type="ECO:0000256" key="3">
    <source>
        <dbReference type="ARBA" id="ARBA00022525"/>
    </source>
</evidence>
<dbReference type="InterPro" id="IPR008139">
    <property type="entry name" value="SaposinB_dom"/>
</dbReference>
<evidence type="ECO:0000256" key="4">
    <source>
        <dbReference type="ARBA" id="ARBA00022723"/>
    </source>
</evidence>
<evidence type="ECO:0000256" key="10">
    <source>
        <dbReference type="ARBA" id="ARBA00023295"/>
    </source>
</evidence>
<evidence type="ECO:0000256" key="5">
    <source>
        <dbReference type="ARBA" id="ARBA00022729"/>
    </source>
</evidence>
<evidence type="ECO:0000256" key="9">
    <source>
        <dbReference type="ARBA" id="ARBA00023180"/>
    </source>
</evidence>
<evidence type="ECO:0000256" key="1">
    <source>
        <dbReference type="ARBA" id="ARBA00004613"/>
    </source>
</evidence>
<keyword evidence="7 12" id="KW-0862">Zinc</keyword>
<keyword evidence="3" id="KW-0964">Secreted</keyword>
<dbReference type="InterPro" id="IPR011001">
    <property type="entry name" value="Saposin-like"/>
</dbReference>
<keyword evidence="9" id="KW-0325">Glycoprotein</keyword>
<reference evidence="16" key="1">
    <citation type="submission" date="2023-07" db="EMBL/GenBank/DDBJ databases">
        <authorList>
            <consortium name="AG Swart"/>
            <person name="Singh M."/>
            <person name="Singh A."/>
            <person name="Seah K."/>
            <person name="Emmerich C."/>
        </authorList>
    </citation>
    <scope>NUCLEOTIDE SEQUENCE</scope>
    <source>
        <strain evidence="16">DP1</strain>
    </source>
</reference>
<evidence type="ECO:0000256" key="6">
    <source>
        <dbReference type="ARBA" id="ARBA00022801"/>
    </source>
</evidence>
<keyword evidence="6 11" id="KW-0378">Hydrolase</keyword>
<evidence type="ECO:0000256" key="12">
    <source>
        <dbReference type="PIRSR" id="PIRSR000948-1"/>
    </source>
</evidence>
<dbReference type="CDD" id="cd00842">
    <property type="entry name" value="MPP_ASMase"/>
    <property type="match status" value="1"/>
</dbReference>
<dbReference type="Proteomes" id="UP001295684">
    <property type="component" value="Unassembled WGS sequence"/>
</dbReference>
<dbReference type="GO" id="GO:0016020">
    <property type="term" value="C:membrane"/>
    <property type="evidence" value="ECO:0007669"/>
    <property type="project" value="GOC"/>
</dbReference>
<feature type="binding site" evidence="12">
    <location>
        <position position="462"/>
    </location>
    <ligand>
        <name>Zn(2+)</name>
        <dbReference type="ChEBI" id="CHEBI:29105"/>
        <label>2</label>
    </ligand>
</feature>
<feature type="disulfide bond" evidence="13">
    <location>
        <begin position="112"/>
        <end position="121"/>
    </location>
</feature>